<feature type="region of interest" description="Disordered" evidence="2">
    <location>
        <begin position="1"/>
        <end position="22"/>
    </location>
</feature>
<feature type="coiled-coil region" evidence="1">
    <location>
        <begin position="65"/>
        <end position="96"/>
    </location>
</feature>
<evidence type="ECO:0000313" key="6">
    <source>
        <dbReference type="RefSeq" id="XP_016498991.1"/>
    </source>
</evidence>
<dbReference type="PANTHER" id="PTHR31881:SF6">
    <property type="entry name" value="OS09G0494600 PROTEIN"/>
    <property type="match status" value="1"/>
</dbReference>
<reference key="1">
    <citation type="journal article" date="2014" name="Nat. Commun.">
        <title>The tobacco genome sequence and its comparison with those of tomato and potato.</title>
        <authorList>
            <person name="Sierro N."/>
            <person name="Battey J.N."/>
            <person name="Ouadi S."/>
            <person name="Bakaher N."/>
            <person name="Bovet L."/>
            <person name="Willig A."/>
            <person name="Goepfert S."/>
            <person name="Peitsch M.C."/>
            <person name="Ivanov N.V."/>
        </authorList>
    </citation>
    <scope>NUCLEOTIDE SEQUENCE [LARGE SCALE GENOMIC DNA]</scope>
    <source>
        <strain>cv. TN90</strain>
    </source>
</reference>
<feature type="compositionally biased region" description="Polar residues" evidence="2">
    <location>
        <begin position="1"/>
        <end position="17"/>
    </location>
</feature>
<dbReference type="RefSeq" id="XP_016498990.1">
    <property type="nucleotide sequence ID" value="XM_016643504.1"/>
</dbReference>
<dbReference type="RefSeq" id="XP_016498993.1">
    <property type="nucleotide sequence ID" value="XM_016643507.1"/>
</dbReference>
<dbReference type="OrthoDB" id="1303227at2759"/>
<evidence type="ECO:0000256" key="1">
    <source>
        <dbReference type="SAM" id="Coils"/>
    </source>
</evidence>
<accession>A0A1S4CD10</accession>
<evidence type="ECO:0000313" key="7">
    <source>
        <dbReference type="RefSeq" id="XP_016498992.1"/>
    </source>
</evidence>
<dbReference type="RefSeq" id="XP_016498992.1">
    <property type="nucleotide sequence ID" value="XM_016643506.1"/>
</dbReference>
<organism evidence="6">
    <name type="scientific">Nicotiana tabacum</name>
    <name type="common">Common tobacco</name>
    <dbReference type="NCBI Taxonomy" id="4097"/>
    <lineage>
        <taxon>Eukaryota</taxon>
        <taxon>Viridiplantae</taxon>
        <taxon>Streptophyta</taxon>
        <taxon>Embryophyta</taxon>
        <taxon>Tracheophyta</taxon>
        <taxon>Spermatophyta</taxon>
        <taxon>Magnoliopsida</taxon>
        <taxon>eudicotyledons</taxon>
        <taxon>Gunneridae</taxon>
        <taxon>Pentapetalae</taxon>
        <taxon>asterids</taxon>
        <taxon>lamiids</taxon>
        <taxon>Solanales</taxon>
        <taxon>Solanaceae</taxon>
        <taxon>Nicotianoideae</taxon>
        <taxon>Nicotianeae</taxon>
        <taxon>Nicotiana</taxon>
    </lineage>
</organism>
<protein>
    <submittedName>
        <fullName evidence="4 5">Uncharacterized protein</fullName>
    </submittedName>
</protein>
<dbReference type="PaxDb" id="4097-A0A1S4CD10"/>
<keyword evidence="1" id="KW-0175">Coiled coil</keyword>
<keyword evidence="3" id="KW-1185">Reference proteome</keyword>
<dbReference type="Proteomes" id="UP000790787">
    <property type="component" value="Chromosome 6"/>
</dbReference>
<dbReference type="AlphaFoldDB" id="A0A1S4CD10"/>
<evidence type="ECO:0000313" key="4">
    <source>
        <dbReference type="RefSeq" id="XP_016498989.1"/>
    </source>
</evidence>
<proteinExistence type="predicted"/>
<feature type="compositionally biased region" description="Polar residues" evidence="2">
    <location>
        <begin position="143"/>
        <end position="155"/>
    </location>
</feature>
<sequence length="161" mass="18038">MEKIETQPSEDGSSSVNAFAAVMGPEHPGRLRLYGRGVTRTSLKGKMGHFESSSNATIDLVQQMEERMTRMFEEQKEQFEKQKEQYEEQKRMMRQEILGDIFVQLQRSGLQIDPNILANLCARSPGEASSTQQVAIQPINRPSFGSNNQGEPNDQGGDESS</sequence>
<feature type="region of interest" description="Disordered" evidence="2">
    <location>
        <begin position="127"/>
        <end position="161"/>
    </location>
</feature>
<gene>
    <name evidence="4 5 6 7 8" type="primary">LOC107817638</name>
</gene>
<dbReference type="GeneID" id="107817638"/>
<dbReference type="PANTHER" id="PTHR31881">
    <property type="match status" value="1"/>
</dbReference>
<evidence type="ECO:0000313" key="5">
    <source>
        <dbReference type="RefSeq" id="XP_016498990.1"/>
    </source>
</evidence>
<dbReference type="RefSeq" id="XP_016498991.1">
    <property type="nucleotide sequence ID" value="XM_016643505.1"/>
</dbReference>
<dbReference type="KEGG" id="nta:107817638"/>
<name>A0A1S4CD10_TOBAC</name>
<evidence type="ECO:0000313" key="8">
    <source>
        <dbReference type="RefSeq" id="XP_016498993.1"/>
    </source>
</evidence>
<evidence type="ECO:0000313" key="3">
    <source>
        <dbReference type="Proteomes" id="UP000790787"/>
    </source>
</evidence>
<reference evidence="4 5" key="2">
    <citation type="submission" date="2025-04" db="UniProtKB">
        <authorList>
            <consortium name="RefSeq"/>
        </authorList>
    </citation>
    <scope>IDENTIFICATION</scope>
</reference>
<dbReference type="RefSeq" id="XP_016498989.1">
    <property type="nucleotide sequence ID" value="XM_016643503.1"/>
</dbReference>
<evidence type="ECO:0000256" key="2">
    <source>
        <dbReference type="SAM" id="MobiDB-lite"/>
    </source>
</evidence>